<accession>A0A8H5L467</accession>
<proteinExistence type="predicted"/>
<organism evidence="1 2">
    <name type="scientific">Fusarium pseudoanthophilum</name>
    <dbReference type="NCBI Taxonomy" id="48495"/>
    <lineage>
        <taxon>Eukaryota</taxon>
        <taxon>Fungi</taxon>
        <taxon>Dikarya</taxon>
        <taxon>Ascomycota</taxon>
        <taxon>Pezizomycotina</taxon>
        <taxon>Sordariomycetes</taxon>
        <taxon>Hypocreomycetidae</taxon>
        <taxon>Hypocreales</taxon>
        <taxon>Nectriaceae</taxon>
        <taxon>Fusarium</taxon>
        <taxon>Fusarium fujikuroi species complex</taxon>
    </lineage>
</organism>
<comment type="caution">
    <text evidence="1">The sequence shown here is derived from an EMBL/GenBank/DDBJ whole genome shotgun (WGS) entry which is preliminary data.</text>
</comment>
<keyword evidence="2" id="KW-1185">Reference proteome</keyword>
<protein>
    <submittedName>
        <fullName evidence="1">Uncharacterized protein</fullName>
    </submittedName>
</protein>
<dbReference type="EMBL" id="JAAOAR010000376">
    <property type="protein sequence ID" value="KAF5585057.1"/>
    <property type="molecule type" value="Genomic_DNA"/>
</dbReference>
<sequence length="178" mass="19922">MNPADSKLRELVADPLVDYEAPAPALGYSPVQDQPKLSQSWDKIRAHVYEKFEQFEATKGKMTTIASVIRPSSFSAKCKILGDCVGDEYIASMCLLVSFTFVAWGLKPLLKPEVYRRQQSLCSATAYQPIYRTSITIYISLNYSSDQTKWESVIVSIELSIGLVDPAWKGVQVHIEHA</sequence>
<reference evidence="1 2" key="1">
    <citation type="submission" date="2020-05" db="EMBL/GenBank/DDBJ databases">
        <title>Identification and distribution of gene clusters putatively required for synthesis of sphingolipid metabolism inhibitors in phylogenetically diverse species of the filamentous fungus Fusarium.</title>
        <authorList>
            <person name="Kim H.-S."/>
            <person name="Busman M."/>
            <person name="Brown D.W."/>
            <person name="Divon H."/>
            <person name="Uhlig S."/>
            <person name="Proctor R.H."/>
        </authorList>
    </citation>
    <scope>NUCLEOTIDE SEQUENCE [LARGE SCALE GENOMIC DNA]</scope>
    <source>
        <strain evidence="1 2">NRRL 25211</strain>
    </source>
</reference>
<name>A0A8H5L467_9HYPO</name>
<dbReference type="Proteomes" id="UP000544095">
    <property type="component" value="Unassembled WGS sequence"/>
</dbReference>
<gene>
    <name evidence="1" type="ORF">FPANT_7638</name>
</gene>
<evidence type="ECO:0000313" key="2">
    <source>
        <dbReference type="Proteomes" id="UP000544095"/>
    </source>
</evidence>
<evidence type="ECO:0000313" key="1">
    <source>
        <dbReference type="EMBL" id="KAF5585057.1"/>
    </source>
</evidence>
<dbReference type="AlphaFoldDB" id="A0A8H5L467"/>